<dbReference type="InterPro" id="IPR036812">
    <property type="entry name" value="NAD(P)_OxRdtase_dom_sf"/>
</dbReference>
<accession>A0ABN8FSR1</accession>
<evidence type="ECO:0000313" key="3">
    <source>
        <dbReference type="Proteomes" id="UP000838821"/>
    </source>
</evidence>
<dbReference type="SUPFAM" id="SSF51430">
    <property type="entry name" value="NAD(P)-linked oxidoreductase"/>
    <property type="match status" value="1"/>
</dbReference>
<sequence>MPYGIANQQGQPDQRVAGHILDAALEGGITCLDTASAYGSSEQVLGTYFKQQTRSAHIITKLHLTVDHDTTLANLEEQIEASISRSMERLQTSCIPAVLLHRPNVLGIFGEKVTELLRKQVKRGNIGTMGASLLSYETQEFAANWKELQDDFYEIVQLPINIMDRRMFANGTFDKLRNANKKLFARSIYLQGLFFLQPTELRGNLEAAKPWLTLLHAYAEQEGMSVPELAFSYIHHLPGISSIVFGAETPEQVKENIALLGTPAISDETLQELATAFAKVPEQVITPAMWEVK</sequence>
<protein>
    <recommendedName>
        <fullName evidence="1">NADP-dependent oxidoreductase domain-containing protein</fullName>
    </recommendedName>
</protein>
<dbReference type="Proteomes" id="UP000838821">
    <property type="component" value="Unassembled WGS sequence"/>
</dbReference>
<organism evidence="2 3">
    <name type="scientific">Paenibacillus allorhizoplanae</name>
    <dbReference type="NCBI Taxonomy" id="2905648"/>
    <lineage>
        <taxon>Bacteria</taxon>
        <taxon>Bacillati</taxon>
        <taxon>Bacillota</taxon>
        <taxon>Bacilli</taxon>
        <taxon>Bacillales</taxon>
        <taxon>Paenibacillaceae</taxon>
        <taxon>Paenibacillus</taxon>
    </lineage>
</organism>
<name>A0ABN8FSR1_9BACL</name>
<dbReference type="PANTHER" id="PTHR43312:SF1">
    <property type="entry name" value="NADP-DEPENDENT OXIDOREDUCTASE DOMAIN-CONTAINING PROTEIN"/>
    <property type="match status" value="1"/>
</dbReference>
<proteinExistence type="predicted"/>
<dbReference type="EMBL" id="CAKMMW010000001">
    <property type="protein sequence ID" value="CAH1191752.1"/>
    <property type="molecule type" value="Genomic_DNA"/>
</dbReference>
<dbReference type="InterPro" id="IPR053135">
    <property type="entry name" value="AKR2_Oxidoreductase"/>
</dbReference>
<dbReference type="PANTHER" id="PTHR43312">
    <property type="entry name" value="D-THREO-ALDOSE 1-DEHYDROGENASE"/>
    <property type="match status" value="1"/>
</dbReference>
<keyword evidence="3" id="KW-1185">Reference proteome</keyword>
<evidence type="ECO:0000313" key="2">
    <source>
        <dbReference type="EMBL" id="CAH1191752.1"/>
    </source>
</evidence>
<dbReference type="CDD" id="cd19097">
    <property type="entry name" value="AKR_unchar"/>
    <property type="match status" value="1"/>
</dbReference>
<dbReference type="Gene3D" id="3.20.20.100">
    <property type="entry name" value="NADP-dependent oxidoreductase domain"/>
    <property type="match status" value="1"/>
</dbReference>
<dbReference type="Pfam" id="PF00248">
    <property type="entry name" value="Aldo_ket_red"/>
    <property type="match status" value="1"/>
</dbReference>
<evidence type="ECO:0000259" key="1">
    <source>
        <dbReference type="Pfam" id="PF00248"/>
    </source>
</evidence>
<dbReference type="InterPro" id="IPR023210">
    <property type="entry name" value="NADP_OxRdtase_dom"/>
</dbReference>
<gene>
    <name evidence="2" type="ORF">PAECIP111891_00085</name>
</gene>
<comment type="caution">
    <text evidence="2">The sequence shown here is derived from an EMBL/GenBank/DDBJ whole genome shotgun (WGS) entry which is preliminary data.</text>
</comment>
<reference evidence="2" key="1">
    <citation type="submission" date="2022-01" db="EMBL/GenBank/DDBJ databases">
        <authorList>
            <person name="Criscuolo A."/>
        </authorList>
    </citation>
    <scope>NUCLEOTIDE SEQUENCE</scope>
    <source>
        <strain evidence="2">CIP111891</strain>
    </source>
</reference>
<feature type="domain" description="NADP-dependent oxidoreductase" evidence="1">
    <location>
        <begin position="6"/>
        <end position="273"/>
    </location>
</feature>